<reference evidence="1 2" key="1">
    <citation type="journal article" date="2020" name="ISME J.">
        <title>Uncovering the hidden diversity of litter-decomposition mechanisms in mushroom-forming fungi.</title>
        <authorList>
            <person name="Floudas D."/>
            <person name="Bentzer J."/>
            <person name="Ahren D."/>
            <person name="Johansson T."/>
            <person name="Persson P."/>
            <person name="Tunlid A."/>
        </authorList>
    </citation>
    <scope>NUCLEOTIDE SEQUENCE [LARGE SCALE GENOMIC DNA]</scope>
    <source>
        <strain evidence="1 2">CBS 175.51</strain>
    </source>
</reference>
<comment type="caution">
    <text evidence="1">The sequence shown here is derived from an EMBL/GenBank/DDBJ whole genome shotgun (WGS) entry which is preliminary data.</text>
</comment>
<accession>A0A8H5CCD5</accession>
<dbReference type="EMBL" id="JAACJK010000009">
    <property type="protein sequence ID" value="KAF5339125.1"/>
    <property type="molecule type" value="Genomic_DNA"/>
</dbReference>
<evidence type="ECO:0000313" key="1">
    <source>
        <dbReference type="EMBL" id="KAF5339125.1"/>
    </source>
</evidence>
<gene>
    <name evidence="1" type="ORF">D9611_011174</name>
</gene>
<organism evidence="1 2">
    <name type="scientific">Ephemerocybe angulata</name>
    <dbReference type="NCBI Taxonomy" id="980116"/>
    <lineage>
        <taxon>Eukaryota</taxon>
        <taxon>Fungi</taxon>
        <taxon>Dikarya</taxon>
        <taxon>Basidiomycota</taxon>
        <taxon>Agaricomycotina</taxon>
        <taxon>Agaricomycetes</taxon>
        <taxon>Agaricomycetidae</taxon>
        <taxon>Agaricales</taxon>
        <taxon>Agaricineae</taxon>
        <taxon>Psathyrellaceae</taxon>
        <taxon>Ephemerocybe</taxon>
    </lineage>
</organism>
<sequence>MSPSSDGAACRASCSSCAAGQCAFPCLLISLCRPPPISFPHAAHTPRLSRRAQRARRLSRLLVAHCTSAHRRFLSSFHPIAPTTLMPANPSSSPSSHTASSFHAFSLAFVVVVAKTFDAASRASCSSCAAGQWEDIGSVEEHGPLVA</sequence>
<proteinExistence type="predicted"/>
<keyword evidence="2" id="KW-1185">Reference proteome</keyword>
<evidence type="ECO:0000313" key="2">
    <source>
        <dbReference type="Proteomes" id="UP000541558"/>
    </source>
</evidence>
<name>A0A8H5CCD5_9AGAR</name>
<protein>
    <submittedName>
        <fullName evidence="1">Uncharacterized protein</fullName>
    </submittedName>
</protein>
<dbReference type="Proteomes" id="UP000541558">
    <property type="component" value="Unassembled WGS sequence"/>
</dbReference>
<dbReference type="AlphaFoldDB" id="A0A8H5CCD5"/>